<dbReference type="Proteomes" id="UP000789524">
    <property type="component" value="Unassembled WGS sequence"/>
</dbReference>
<dbReference type="AlphaFoldDB" id="A0A8J2QJY9"/>
<name>A0A8J2QJY9_9NEOP</name>
<dbReference type="Pfam" id="PF22073">
    <property type="entry name" value="Cep192_D4"/>
    <property type="match status" value="1"/>
</dbReference>
<accession>A0A8J2QJY9</accession>
<keyword evidence="5" id="KW-1185">Reference proteome</keyword>
<dbReference type="Pfam" id="PF22074">
    <property type="entry name" value="Cep192_D5"/>
    <property type="match status" value="1"/>
</dbReference>
<evidence type="ECO:0000313" key="4">
    <source>
        <dbReference type="EMBL" id="CAG9564657.1"/>
    </source>
</evidence>
<gene>
    <name evidence="4" type="ORF">DCHRY22_LOCUS5623</name>
</gene>
<feature type="compositionally biased region" description="Basic and acidic residues" evidence="1">
    <location>
        <begin position="30"/>
        <end position="44"/>
    </location>
</feature>
<sequence>MDNPLTPNKIQRLMHLAEDKSFHLARRGLPVKDETPSVKQDKNKATPNKTGTNYEASSGILDLEQIEVFGESGLGNMSFSKSNVFNPGELTGRSTGAEDENIKAATREFEEYGRHSVAIDSITSHMDKQTSEINDIMRHSIATNYSFHSKRDLTADEASLVMREAPLPIQHSTQLNFHESMLMGNTNMSVGAYFKNRCPDFGKILTNVDSPDRPSITEVSSAPTDVSHSVHNNTYKMDHTLDCVPVKQPRAKTEKIPHRALVTNLFPKNEANFIQTNTHLDISNIKQDKSVKTSTAKGNTSISQKSFESSKPTDVLLRNLQTSLRMVTEDTECSTENSLSISKIADYLGKQSNVSVTDILQLNKRPNTKPLAELPVKNLETKPDNKTNIQDVYVTQLKDTKGIDVASSSGTVNTVISLEKLKICDEKVVPSVVITRHSLEPHAENDVKYNRIERSNSPSSKSWSTLSTVQENVASFKSDSPMKLGKGESSPHMPSPNVVYKELDESVDWRDVLEYKYRQQLLAKEKWADISVAPVQGFVGVVMPVTITVTTLTDSWLTAKFEFDNLEDIEKYLTVELPRLPLLLSPGKTEKFTLHITSNIELERQLSFTMYLKDASLDGDIKQNGCIDIHMKMPVIQAISCDGVNKLTFPIMQENTILTKYFVLISDCPVDLQLELVVAEGDSLFVIKSLQEIKKNDVSRALMERQASEESKTKGKGKNKQLCRLSSGDAIKVAVTCNSPKLSDLEISDKMVTFKGALNVNLIGVNTLLKKVSLVATVGSAELVIPCNKLTLTNEATTITLRNDGEVTGVWAIKFRGTPTEGCFPFKVSSTRIEINAKSSKDLSLMYTGSLDTYNAGVLIFEDTSNGRISTIDINGGQDKVKTFPIKTNYNNLSWVRSERKEISLKNTSDKKIQIRCHLVGEGFNIDLPGVEARGSCVLTFSPSECRPLPVVFCPKSSKPHVATLHLVYQKSSEFTRKIKLHGSSGGSSVRWSALLTYGDTALSQASARAPTSLALYNKGHAPAFVCATINFNLQYRFLSSECQLSGSKCVVRGRSKHSLTLRLPWNKLERRARPGSALADVHVLAGPEIIRRRILRILKSESTNGEPDLSLLPDHLHIITHTFEGEDPSVDKYLENFSETKASLNELIESLQELSAKIDLPQDLPDDDTIVITDDTVLEHYTLCD</sequence>
<feature type="region of interest" description="Disordered" evidence="1">
    <location>
        <begin position="24"/>
        <end position="53"/>
    </location>
</feature>
<evidence type="ECO:0000259" key="2">
    <source>
        <dbReference type="Pfam" id="PF22073"/>
    </source>
</evidence>
<feature type="domain" description="Cep192/Spd-2-like" evidence="2">
    <location>
        <begin position="885"/>
        <end position="986"/>
    </location>
</feature>
<proteinExistence type="predicted"/>
<reference evidence="4" key="1">
    <citation type="submission" date="2021-09" db="EMBL/GenBank/DDBJ databases">
        <authorList>
            <person name="Martin H S."/>
        </authorList>
    </citation>
    <scope>NUCLEOTIDE SEQUENCE</scope>
</reference>
<dbReference type="OrthoDB" id="7473180at2759"/>
<evidence type="ECO:0000313" key="5">
    <source>
        <dbReference type="Proteomes" id="UP000789524"/>
    </source>
</evidence>
<evidence type="ECO:0000256" key="1">
    <source>
        <dbReference type="SAM" id="MobiDB-lite"/>
    </source>
</evidence>
<evidence type="ECO:0000259" key="3">
    <source>
        <dbReference type="Pfam" id="PF22074"/>
    </source>
</evidence>
<protein>
    <submittedName>
        <fullName evidence="4">(African queen) hypothetical protein</fullName>
    </submittedName>
</protein>
<dbReference type="InterPro" id="IPR054090">
    <property type="entry name" value="Cep192_Spd-2-like_dom"/>
</dbReference>
<dbReference type="InterPro" id="IPR054091">
    <property type="entry name" value="Cep192-like_D5"/>
</dbReference>
<dbReference type="EMBL" id="CAKASE010000051">
    <property type="protein sequence ID" value="CAG9564657.1"/>
    <property type="molecule type" value="Genomic_DNA"/>
</dbReference>
<comment type="caution">
    <text evidence="4">The sequence shown here is derived from an EMBL/GenBank/DDBJ whole genome shotgun (WGS) entry which is preliminary data.</text>
</comment>
<feature type="domain" description="Cep192-like" evidence="3">
    <location>
        <begin position="1010"/>
        <end position="1128"/>
    </location>
</feature>
<organism evidence="4 5">
    <name type="scientific">Danaus chrysippus</name>
    <name type="common">African queen</name>
    <dbReference type="NCBI Taxonomy" id="151541"/>
    <lineage>
        <taxon>Eukaryota</taxon>
        <taxon>Metazoa</taxon>
        <taxon>Ecdysozoa</taxon>
        <taxon>Arthropoda</taxon>
        <taxon>Hexapoda</taxon>
        <taxon>Insecta</taxon>
        <taxon>Pterygota</taxon>
        <taxon>Neoptera</taxon>
        <taxon>Endopterygota</taxon>
        <taxon>Lepidoptera</taxon>
        <taxon>Glossata</taxon>
        <taxon>Ditrysia</taxon>
        <taxon>Papilionoidea</taxon>
        <taxon>Nymphalidae</taxon>
        <taxon>Danainae</taxon>
        <taxon>Danaini</taxon>
        <taxon>Danaina</taxon>
        <taxon>Danaus</taxon>
        <taxon>Anosia</taxon>
    </lineage>
</organism>
<feature type="region of interest" description="Disordered" evidence="1">
    <location>
        <begin position="477"/>
        <end position="497"/>
    </location>
</feature>